<keyword evidence="2 5" id="KW-0812">Transmembrane</keyword>
<feature type="transmembrane region" description="Helical" evidence="5">
    <location>
        <begin position="191"/>
        <end position="217"/>
    </location>
</feature>
<evidence type="ECO:0000313" key="7">
    <source>
        <dbReference type="Proteomes" id="UP000823399"/>
    </source>
</evidence>
<dbReference type="GO" id="GO:0005886">
    <property type="term" value="C:plasma membrane"/>
    <property type="evidence" value="ECO:0007669"/>
    <property type="project" value="TreeGrafter"/>
</dbReference>
<accession>A0A9P7JPL5</accession>
<dbReference type="GO" id="GO:0005375">
    <property type="term" value="F:copper ion transmembrane transporter activity"/>
    <property type="evidence" value="ECO:0007669"/>
    <property type="project" value="UniProtKB-UniRule"/>
</dbReference>
<comment type="similarity">
    <text evidence="5">Belongs to the copper transporter (Ctr) (TC 1.A.56) family. SLC31A subfamily.</text>
</comment>
<comment type="caution">
    <text evidence="6">The sequence shown here is derived from an EMBL/GenBank/DDBJ whole genome shotgun (WGS) entry which is preliminary data.</text>
</comment>
<dbReference type="PANTHER" id="PTHR12483">
    <property type="entry name" value="SOLUTE CARRIER FAMILY 31 COPPER TRANSPORTERS"/>
    <property type="match status" value="1"/>
</dbReference>
<name>A0A9P7JPL5_9AGAM</name>
<proteinExistence type="inferred from homology"/>
<dbReference type="EMBL" id="JABBWM010000071">
    <property type="protein sequence ID" value="KAG2096110.1"/>
    <property type="molecule type" value="Genomic_DNA"/>
</dbReference>
<evidence type="ECO:0000256" key="5">
    <source>
        <dbReference type="RuleBase" id="RU367022"/>
    </source>
</evidence>
<protein>
    <recommendedName>
        <fullName evidence="5">Copper transport protein</fullName>
    </recommendedName>
</protein>
<dbReference type="Proteomes" id="UP000823399">
    <property type="component" value="Unassembled WGS sequence"/>
</dbReference>
<evidence type="ECO:0000256" key="3">
    <source>
        <dbReference type="ARBA" id="ARBA00022989"/>
    </source>
</evidence>
<dbReference type="RefSeq" id="XP_041288117.1">
    <property type="nucleotide sequence ID" value="XM_041438639.1"/>
</dbReference>
<keyword evidence="7" id="KW-1185">Reference proteome</keyword>
<reference evidence="6" key="1">
    <citation type="journal article" date="2020" name="New Phytol.">
        <title>Comparative genomics reveals dynamic genome evolution in host specialist ectomycorrhizal fungi.</title>
        <authorList>
            <person name="Lofgren L.A."/>
            <person name="Nguyen N.H."/>
            <person name="Vilgalys R."/>
            <person name="Ruytinx J."/>
            <person name="Liao H.L."/>
            <person name="Branco S."/>
            <person name="Kuo A."/>
            <person name="LaButti K."/>
            <person name="Lipzen A."/>
            <person name="Andreopoulos W."/>
            <person name="Pangilinan J."/>
            <person name="Riley R."/>
            <person name="Hundley H."/>
            <person name="Na H."/>
            <person name="Barry K."/>
            <person name="Grigoriev I.V."/>
            <person name="Stajich J.E."/>
            <person name="Kennedy P.G."/>
        </authorList>
    </citation>
    <scope>NUCLEOTIDE SEQUENCE</scope>
    <source>
        <strain evidence="6">FC423</strain>
    </source>
</reference>
<keyword evidence="4 5" id="KW-0472">Membrane</keyword>
<sequence length="232" mass="26095">MIPSSIYHLLAPQERSTILWSAPRRSARGRQFPRIVNWLFGLLHIPVNAYKMNWKSLAICLLCSSQICLAYNGMVMFMDDGMTLAVGNMLSYLHFTPGDTLWFLGWVSKSSGAMVGTCFALFMLAVIERWIVACRGVMEFHWSQQAIIIASDKLNTLPTRTPPIGFIKRFTPPFIPAHDISRGVMFVAQTLLDYLFMLTIMTFQLGFIFSLVVGLGVGETLFGRFGSVTRAH</sequence>
<comment type="subcellular location">
    <subcellularLocation>
        <location evidence="1 5">Membrane</location>
        <topology evidence="1 5">Multi-pass membrane protein</topology>
    </subcellularLocation>
</comment>
<organism evidence="6 7">
    <name type="scientific">Suillus discolor</name>
    <dbReference type="NCBI Taxonomy" id="1912936"/>
    <lineage>
        <taxon>Eukaryota</taxon>
        <taxon>Fungi</taxon>
        <taxon>Dikarya</taxon>
        <taxon>Basidiomycota</taxon>
        <taxon>Agaricomycotina</taxon>
        <taxon>Agaricomycetes</taxon>
        <taxon>Agaricomycetidae</taxon>
        <taxon>Boletales</taxon>
        <taxon>Suillineae</taxon>
        <taxon>Suillaceae</taxon>
        <taxon>Suillus</taxon>
    </lineage>
</organism>
<evidence type="ECO:0000256" key="1">
    <source>
        <dbReference type="ARBA" id="ARBA00004141"/>
    </source>
</evidence>
<dbReference type="GeneID" id="64700898"/>
<dbReference type="AlphaFoldDB" id="A0A9P7JPL5"/>
<keyword evidence="3 5" id="KW-1133">Transmembrane helix</keyword>
<evidence type="ECO:0000256" key="2">
    <source>
        <dbReference type="ARBA" id="ARBA00022692"/>
    </source>
</evidence>
<dbReference type="PANTHER" id="PTHR12483:SF27">
    <property type="entry name" value="COPPER TRANSPORT PROTEIN CTR1"/>
    <property type="match status" value="1"/>
</dbReference>
<keyword evidence="5" id="KW-0187">Copper transport</keyword>
<keyword evidence="5" id="KW-0813">Transport</keyword>
<feature type="transmembrane region" description="Helical" evidence="5">
    <location>
        <begin position="113"/>
        <end position="132"/>
    </location>
</feature>
<keyword evidence="5" id="KW-0406">Ion transport</keyword>
<dbReference type="OrthoDB" id="73901at2759"/>
<dbReference type="InterPro" id="IPR007274">
    <property type="entry name" value="Cop_transporter"/>
</dbReference>
<dbReference type="Pfam" id="PF04145">
    <property type="entry name" value="Ctr"/>
    <property type="match status" value="1"/>
</dbReference>
<gene>
    <name evidence="6" type="ORF">F5147DRAFT_717234</name>
</gene>
<evidence type="ECO:0000256" key="4">
    <source>
        <dbReference type="ARBA" id="ARBA00023136"/>
    </source>
</evidence>
<feature type="transmembrane region" description="Helical" evidence="5">
    <location>
        <begin position="56"/>
        <end position="77"/>
    </location>
</feature>
<keyword evidence="5" id="KW-0186">Copper</keyword>
<evidence type="ECO:0000313" key="6">
    <source>
        <dbReference type="EMBL" id="KAG2096110.1"/>
    </source>
</evidence>